<evidence type="ECO:0000256" key="1">
    <source>
        <dbReference type="SAM" id="MobiDB-lite"/>
    </source>
</evidence>
<dbReference type="EMBL" id="JBHSMK010000009">
    <property type="protein sequence ID" value="MFC5437775.1"/>
    <property type="molecule type" value="Genomic_DNA"/>
</dbReference>
<keyword evidence="3" id="KW-1185">Reference proteome</keyword>
<feature type="compositionally biased region" description="Polar residues" evidence="1">
    <location>
        <begin position="1"/>
        <end position="10"/>
    </location>
</feature>
<reference evidence="3" key="1">
    <citation type="journal article" date="2019" name="Int. J. Syst. Evol. Microbiol.">
        <title>The Global Catalogue of Microorganisms (GCM) 10K type strain sequencing project: providing services to taxonomists for standard genome sequencing and annotation.</title>
        <authorList>
            <consortium name="The Broad Institute Genomics Platform"/>
            <consortium name="The Broad Institute Genome Sequencing Center for Infectious Disease"/>
            <person name="Wu L."/>
            <person name="Ma J."/>
        </authorList>
    </citation>
    <scope>NUCLEOTIDE SEQUENCE [LARGE SCALE GENOMIC DNA]</scope>
    <source>
        <strain evidence="3">JCM 17130</strain>
    </source>
</reference>
<evidence type="ECO:0000313" key="3">
    <source>
        <dbReference type="Proteomes" id="UP001596013"/>
    </source>
</evidence>
<sequence length="81" mass="8550">MSPAPASSSMGHMDHGPMHKMHHDRNDSMHKMPASVTSVDATTGLVGVDAGGMALTVHFPPKSVANLKVGDKITLHMGYTK</sequence>
<gene>
    <name evidence="2" type="ORF">ACFPME_14525</name>
</gene>
<evidence type="ECO:0000313" key="2">
    <source>
        <dbReference type="EMBL" id="MFC5437775.1"/>
    </source>
</evidence>
<comment type="caution">
    <text evidence="2">The sequence shown here is derived from an EMBL/GenBank/DDBJ whole genome shotgun (WGS) entry which is preliminary data.</text>
</comment>
<name>A0ABW0JPT2_9GAMM</name>
<evidence type="ECO:0008006" key="4">
    <source>
        <dbReference type="Google" id="ProtNLM"/>
    </source>
</evidence>
<protein>
    <recommendedName>
        <fullName evidence="4">Copper-binding protein</fullName>
    </recommendedName>
</protein>
<feature type="region of interest" description="Disordered" evidence="1">
    <location>
        <begin position="1"/>
        <end position="30"/>
    </location>
</feature>
<organism evidence="2 3">
    <name type="scientific">Rhodanobacter umsongensis</name>
    <dbReference type="NCBI Taxonomy" id="633153"/>
    <lineage>
        <taxon>Bacteria</taxon>
        <taxon>Pseudomonadati</taxon>
        <taxon>Pseudomonadota</taxon>
        <taxon>Gammaproteobacteria</taxon>
        <taxon>Lysobacterales</taxon>
        <taxon>Rhodanobacteraceae</taxon>
        <taxon>Rhodanobacter</taxon>
    </lineage>
</organism>
<proteinExistence type="predicted"/>
<accession>A0ABW0JPT2</accession>
<dbReference type="RefSeq" id="WP_377306369.1">
    <property type="nucleotide sequence ID" value="NZ_JBHSMK010000009.1"/>
</dbReference>
<dbReference type="Proteomes" id="UP001596013">
    <property type="component" value="Unassembled WGS sequence"/>
</dbReference>